<dbReference type="AlphaFoldDB" id="T1GAB2"/>
<reference evidence="2" key="1">
    <citation type="submission" date="2013-02" db="EMBL/GenBank/DDBJ databases">
        <authorList>
            <person name="Hughes D."/>
        </authorList>
    </citation>
    <scope>NUCLEOTIDE SEQUENCE</scope>
    <source>
        <strain>Durham</strain>
        <strain evidence="2">NC isolate 2 -- Noor lab</strain>
    </source>
</reference>
<dbReference type="EMBL" id="CAQQ02100421">
    <property type="status" value="NOT_ANNOTATED_CDS"/>
    <property type="molecule type" value="Genomic_DNA"/>
</dbReference>
<proteinExistence type="predicted"/>
<sequence length="84" mass="9642">MDTLWKQYVLFGSSTIEDIRRGYCYLMVHNVSGCIPFLLRIRGILLSSMARCAWVGNPQSYTESVGLKKTDAHRNRNNHPHGFL</sequence>
<protein>
    <submittedName>
        <fullName evidence="1">Uncharacterized protein</fullName>
    </submittedName>
</protein>
<evidence type="ECO:0000313" key="2">
    <source>
        <dbReference type="Proteomes" id="UP000015102"/>
    </source>
</evidence>
<dbReference type="HOGENOM" id="CLU_2530046_0_0_1"/>
<organism evidence="1 2">
    <name type="scientific">Megaselia scalaris</name>
    <name type="common">Humpbacked fly</name>
    <name type="synonym">Phora scalaris</name>
    <dbReference type="NCBI Taxonomy" id="36166"/>
    <lineage>
        <taxon>Eukaryota</taxon>
        <taxon>Metazoa</taxon>
        <taxon>Ecdysozoa</taxon>
        <taxon>Arthropoda</taxon>
        <taxon>Hexapoda</taxon>
        <taxon>Insecta</taxon>
        <taxon>Pterygota</taxon>
        <taxon>Neoptera</taxon>
        <taxon>Endopterygota</taxon>
        <taxon>Diptera</taxon>
        <taxon>Brachycera</taxon>
        <taxon>Muscomorpha</taxon>
        <taxon>Platypezoidea</taxon>
        <taxon>Phoridae</taxon>
        <taxon>Megaseliini</taxon>
        <taxon>Megaselia</taxon>
    </lineage>
</organism>
<reference evidence="1" key="2">
    <citation type="submission" date="2015-06" db="UniProtKB">
        <authorList>
            <consortium name="EnsemblMetazoa"/>
        </authorList>
    </citation>
    <scope>IDENTIFICATION</scope>
</reference>
<accession>T1GAB2</accession>
<dbReference type="EMBL" id="CAQQ02100422">
    <property type="status" value="NOT_ANNOTATED_CDS"/>
    <property type="molecule type" value="Genomic_DNA"/>
</dbReference>
<evidence type="ECO:0000313" key="1">
    <source>
        <dbReference type="EnsemblMetazoa" id="MESCA000166-PA"/>
    </source>
</evidence>
<name>T1GAB2_MEGSC</name>
<keyword evidence="2" id="KW-1185">Reference proteome</keyword>
<dbReference type="EnsemblMetazoa" id="MESCA000166-RA">
    <property type="protein sequence ID" value="MESCA000166-PA"/>
    <property type="gene ID" value="MESCA000166"/>
</dbReference>
<dbReference type="Proteomes" id="UP000015102">
    <property type="component" value="Unassembled WGS sequence"/>
</dbReference>